<evidence type="ECO:0000313" key="4">
    <source>
        <dbReference type="Proteomes" id="UP000332933"/>
    </source>
</evidence>
<dbReference type="AlphaFoldDB" id="A0A485KZ11"/>
<evidence type="ECO:0000313" key="2">
    <source>
        <dbReference type="EMBL" id="KAF0695753.1"/>
    </source>
</evidence>
<gene>
    <name evidence="3" type="primary">Aste57867_13443</name>
    <name evidence="2" type="ORF">As57867_013393</name>
    <name evidence="3" type="ORF">ASTE57867_13443</name>
</gene>
<reference evidence="2" key="2">
    <citation type="submission" date="2019-06" db="EMBL/GenBank/DDBJ databases">
        <title>Genomics analysis of Aphanomyces spp. identifies a new class of oomycete effector associated with host adaptation.</title>
        <authorList>
            <person name="Gaulin E."/>
        </authorList>
    </citation>
    <scope>NUCLEOTIDE SEQUENCE</scope>
    <source>
        <strain evidence="2">CBS 578.67</strain>
    </source>
</reference>
<evidence type="ECO:0000256" key="1">
    <source>
        <dbReference type="SAM" id="MobiDB-lite"/>
    </source>
</evidence>
<feature type="region of interest" description="Disordered" evidence="1">
    <location>
        <begin position="42"/>
        <end position="75"/>
    </location>
</feature>
<dbReference type="Proteomes" id="UP000332933">
    <property type="component" value="Unassembled WGS sequence"/>
</dbReference>
<proteinExistence type="predicted"/>
<protein>
    <submittedName>
        <fullName evidence="3">Aste57867_13443 protein</fullName>
    </submittedName>
</protein>
<dbReference type="OrthoDB" id="77297at2759"/>
<sequence length="219" mass="24829">MRLAWRFHDFRLRVITTSIPLANVQVDKCNVSKRFYTPTADTGTAPWMADGGPRGGGGPTAGAIAHATSPPTPRFVTNVPTPAMEKFTLLGKARTTLLDRVKGHEDLSKFMQSFFDSTLAVAIQERETKYVNTMTDVFKGEIKDRQETVHRLTAKCTQLETRMAESDQVTTVLHSKLDRRTYEMDMLRKMHFKELLMLREMVAKHRTDPRTLKALDGTK</sequence>
<accession>A0A485KZ11</accession>
<evidence type="ECO:0000313" key="3">
    <source>
        <dbReference type="EMBL" id="VFT90281.1"/>
    </source>
</evidence>
<organism evidence="3 4">
    <name type="scientific">Aphanomyces stellatus</name>
    <dbReference type="NCBI Taxonomy" id="120398"/>
    <lineage>
        <taxon>Eukaryota</taxon>
        <taxon>Sar</taxon>
        <taxon>Stramenopiles</taxon>
        <taxon>Oomycota</taxon>
        <taxon>Saprolegniomycetes</taxon>
        <taxon>Saprolegniales</taxon>
        <taxon>Verrucalvaceae</taxon>
        <taxon>Aphanomyces</taxon>
    </lineage>
</organism>
<dbReference type="EMBL" id="CAADRA010005473">
    <property type="protein sequence ID" value="VFT90281.1"/>
    <property type="molecule type" value="Genomic_DNA"/>
</dbReference>
<dbReference type="EMBL" id="VJMH01005452">
    <property type="protein sequence ID" value="KAF0695753.1"/>
    <property type="molecule type" value="Genomic_DNA"/>
</dbReference>
<name>A0A485KZ11_9STRA</name>
<keyword evidence="4" id="KW-1185">Reference proteome</keyword>
<reference evidence="3 4" key="1">
    <citation type="submission" date="2019-03" db="EMBL/GenBank/DDBJ databases">
        <authorList>
            <person name="Gaulin E."/>
            <person name="Dumas B."/>
        </authorList>
    </citation>
    <scope>NUCLEOTIDE SEQUENCE [LARGE SCALE GENOMIC DNA]</scope>
    <source>
        <strain evidence="3">CBS 568.67</strain>
    </source>
</reference>